<feature type="region of interest" description="Disordered" evidence="4">
    <location>
        <begin position="37"/>
        <end position="74"/>
    </location>
</feature>
<dbReference type="EMBL" id="CM003380">
    <property type="protein sequence ID" value="KOM56068.1"/>
    <property type="molecule type" value="Genomic_DNA"/>
</dbReference>
<dbReference type="InterPro" id="IPR011990">
    <property type="entry name" value="TPR-like_helical_dom_sf"/>
</dbReference>
<evidence type="ECO:0000256" key="4">
    <source>
        <dbReference type="SAM" id="MobiDB-lite"/>
    </source>
</evidence>
<dbReference type="Gramene" id="KOM56068">
    <property type="protein sequence ID" value="KOM56068"/>
    <property type="gene ID" value="LR48_Vigan10g196000"/>
</dbReference>
<evidence type="ECO:0000313" key="5">
    <source>
        <dbReference type="EMBL" id="KOM56068.1"/>
    </source>
</evidence>
<evidence type="ECO:0000256" key="3">
    <source>
        <dbReference type="PROSITE-ProRule" id="PRU00708"/>
    </source>
</evidence>
<dbReference type="NCBIfam" id="TIGR00756">
    <property type="entry name" value="PPR"/>
    <property type="match status" value="3"/>
</dbReference>
<dbReference type="Pfam" id="PF13041">
    <property type="entry name" value="PPR_2"/>
    <property type="match status" value="2"/>
</dbReference>
<evidence type="ECO:0000256" key="1">
    <source>
        <dbReference type="ARBA" id="ARBA00007626"/>
    </source>
</evidence>
<dbReference type="Proteomes" id="UP000053144">
    <property type="component" value="Chromosome 10"/>
</dbReference>
<comment type="similarity">
    <text evidence="1">Belongs to the PPR family. P subfamily.</text>
</comment>
<dbReference type="Pfam" id="PF01535">
    <property type="entry name" value="PPR"/>
    <property type="match status" value="1"/>
</dbReference>
<evidence type="ECO:0008006" key="7">
    <source>
        <dbReference type="Google" id="ProtNLM"/>
    </source>
</evidence>
<dbReference type="PROSITE" id="PS51375">
    <property type="entry name" value="PPR"/>
    <property type="match status" value="3"/>
</dbReference>
<reference evidence="6" key="1">
    <citation type="journal article" date="2015" name="Proc. Natl. Acad. Sci. U.S.A.">
        <title>Genome sequencing of adzuki bean (Vigna angularis) provides insight into high starch and low fat accumulation and domestication.</title>
        <authorList>
            <person name="Yang K."/>
            <person name="Tian Z."/>
            <person name="Chen C."/>
            <person name="Luo L."/>
            <person name="Zhao B."/>
            <person name="Wang Z."/>
            <person name="Yu L."/>
            <person name="Li Y."/>
            <person name="Sun Y."/>
            <person name="Li W."/>
            <person name="Chen Y."/>
            <person name="Li Y."/>
            <person name="Zhang Y."/>
            <person name="Ai D."/>
            <person name="Zhao J."/>
            <person name="Shang C."/>
            <person name="Ma Y."/>
            <person name="Wu B."/>
            <person name="Wang M."/>
            <person name="Gao L."/>
            <person name="Sun D."/>
            <person name="Zhang P."/>
            <person name="Guo F."/>
            <person name="Wang W."/>
            <person name="Li Y."/>
            <person name="Wang J."/>
            <person name="Varshney R.K."/>
            <person name="Wang J."/>
            <person name="Ling H.Q."/>
            <person name="Wan P."/>
        </authorList>
    </citation>
    <scope>NUCLEOTIDE SEQUENCE</scope>
    <source>
        <strain evidence="6">cv. Jingnong 6</strain>
    </source>
</reference>
<dbReference type="Gene3D" id="1.25.40.10">
    <property type="entry name" value="Tetratricopeptide repeat domain"/>
    <property type="match status" value="2"/>
</dbReference>
<dbReference type="InterPro" id="IPR002885">
    <property type="entry name" value="PPR_rpt"/>
</dbReference>
<evidence type="ECO:0000256" key="2">
    <source>
        <dbReference type="ARBA" id="ARBA00022737"/>
    </source>
</evidence>
<proteinExistence type="inferred from homology"/>
<gene>
    <name evidence="5" type="ORF">LR48_Vigan10g196000</name>
</gene>
<evidence type="ECO:0000313" key="6">
    <source>
        <dbReference type="Proteomes" id="UP000053144"/>
    </source>
</evidence>
<keyword evidence="2" id="KW-0677">Repeat</keyword>
<protein>
    <recommendedName>
        <fullName evidence="7">Pentacotripeptide-repeat region of PRORP domain-containing protein</fullName>
    </recommendedName>
</protein>
<dbReference type="OMA" id="IDATHKS"/>
<dbReference type="AlphaFoldDB" id="A0A0L9VM78"/>
<organism evidence="5 6">
    <name type="scientific">Phaseolus angularis</name>
    <name type="common">Azuki bean</name>
    <name type="synonym">Vigna angularis</name>
    <dbReference type="NCBI Taxonomy" id="3914"/>
    <lineage>
        <taxon>Eukaryota</taxon>
        <taxon>Viridiplantae</taxon>
        <taxon>Streptophyta</taxon>
        <taxon>Embryophyta</taxon>
        <taxon>Tracheophyta</taxon>
        <taxon>Spermatophyta</taxon>
        <taxon>Magnoliopsida</taxon>
        <taxon>eudicotyledons</taxon>
        <taxon>Gunneridae</taxon>
        <taxon>Pentapetalae</taxon>
        <taxon>rosids</taxon>
        <taxon>fabids</taxon>
        <taxon>Fabales</taxon>
        <taxon>Fabaceae</taxon>
        <taxon>Papilionoideae</taxon>
        <taxon>50 kb inversion clade</taxon>
        <taxon>NPAAA clade</taxon>
        <taxon>indigoferoid/millettioid clade</taxon>
        <taxon>Phaseoleae</taxon>
        <taxon>Vigna</taxon>
    </lineage>
</organism>
<name>A0A0L9VM78_PHAAN</name>
<feature type="repeat" description="PPR" evidence="3">
    <location>
        <begin position="251"/>
        <end position="285"/>
    </location>
</feature>
<accession>A0A0L9VM78</accession>
<sequence length="400" mass="45684">MPTFLPLPLTAPALHFQATLFFGFTSRTSSPTLFKRHIPNSKPILRGNHLSRQTPRRHQRTQPQIPHTKPQCPSPAPNFTIPNLSLDFFALSATHTLSPTVAHHVIEKYGAIRHDIPFLQSLAFFNWATALDGFPPSPEPYNEMLDLAGKLRHFNLAWHVINLMKTRDVEISAHTFVVLVRRYVAFSIVISSLCKKRRADEAQSFFDSLKHKFELDDLVYTSLVYGWCRAGNISKAEEVFNDMKMAEIKPNVYTYSIVIDSLCRCGQITCAHDVFAEMIDVGCDPNVVSFNSLMWVHVKVGRTEKVLQVYNQIKRLGCPADTISYNFIIESHYKLGLNSSISLVCNLNEYKHIATEIMNIDATHKSHLYRFLAYKIRKINSLNIDSSHIQQTVQHYIQVL</sequence>
<dbReference type="PANTHER" id="PTHR47941">
    <property type="entry name" value="PENTATRICOPEPTIDE REPEAT-CONTAINING PROTEIN 3, MITOCHONDRIAL"/>
    <property type="match status" value="1"/>
</dbReference>
<feature type="repeat" description="PPR" evidence="3">
    <location>
        <begin position="286"/>
        <end position="320"/>
    </location>
</feature>
<feature type="repeat" description="PPR" evidence="3">
    <location>
        <begin position="216"/>
        <end position="250"/>
    </location>
</feature>